<name>A0A656QBK9_9BURK</name>
<keyword evidence="1" id="KW-0812">Transmembrane</keyword>
<evidence type="ECO:0000313" key="2">
    <source>
        <dbReference type="EMBL" id="KDR26465.1"/>
    </source>
</evidence>
<gene>
    <name evidence="2" type="ORF">BG60_22975</name>
</gene>
<evidence type="ECO:0000256" key="1">
    <source>
        <dbReference type="SAM" id="Phobius"/>
    </source>
</evidence>
<protein>
    <submittedName>
        <fullName evidence="2">Uncharacterized protein</fullName>
    </submittedName>
</protein>
<dbReference type="EMBL" id="JFHD01000034">
    <property type="protein sequence ID" value="KDR26465.1"/>
    <property type="molecule type" value="Genomic_DNA"/>
</dbReference>
<accession>A0A656QBK9</accession>
<keyword evidence="3" id="KW-1185">Reference proteome</keyword>
<evidence type="ECO:0000313" key="3">
    <source>
        <dbReference type="Proteomes" id="UP000027451"/>
    </source>
</evidence>
<dbReference type="AlphaFoldDB" id="A0A656QBK9"/>
<comment type="caution">
    <text evidence="2">The sequence shown here is derived from an EMBL/GenBank/DDBJ whole genome shotgun (WGS) entry which is preliminary data.</text>
</comment>
<keyword evidence="1" id="KW-1133">Transmembrane helix</keyword>
<feature type="transmembrane region" description="Helical" evidence="1">
    <location>
        <begin position="68"/>
        <end position="90"/>
    </location>
</feature>
<dbReference type="Proteomes" id="UP000027451">
    <property type="component" value="Unassembled WGS sequence"/>
</dbReference>
<proteinExistence type="predicted"/>
<sequence length="119" mass="12536">MAFALCDDGIGRVCRKIGHPAEVLSMRMSQLATSACYALQRTTPGDPIHGSPSFIPRYWPAAGDTTLGVAKVLLLFGAGASDFVVLFVLLGKPLLGLAAMPLPEWVVPGVPYPPVAPFT</sequence>
<organism evidence="2 3">
    <name type="scientific">Caballeronia zhejiangensis</name>
    <dbReference type="NCBI Taxonomy" id="871203"/>
    <lineage>
        <taxon>Bacteria</taxon>
        <taxon>Pseudomonadati</taxon>
        <taxon>Pseudomonadota</taxon>
        <taxon>Betaproteobacteria</taxon>
        <taxon>Burkholderiales</taxon>
        <taxon>Burkholderiaceae</taxon>
        <taxon>Caballeronia</taxon>
    </lineage>
</organism>
<keyword evidence="1" id="KW-0472">Membrane</keyword>
<reference evidence="2 3" key="1">
    <citation type="submission" date="2014-03" db="EMBL/GenBank/DDBJ databases">
        <title>Draft Genome Sequences of Four Burkholderia Strains.</title>
        <authorList>
            <person name="Liu X.Y."/>
            <person name="Li C.X."/>
            <person name="Xu J.H."/>
        </authorList>
    </citation>
    <scope>NUCLEOTIDE SEQUENCE [LARGE SCALE GENOMIC DNA]</scope>
    <source>
        <strain evidence="2 3">OP-1</strain>
    </source>
</reference>